<keyword evidence="8" id="KW-0966">Cell projection</keyword>
<reference evidence="8 9" key="1">
    <citation type="submission" date="2019-06" db="EMBL/GenBank/DDBJ databases">
        <title>Sequencing the genomes of 1000 actinobacteria strains.</title>
        <authorList>
            <person name="Klenk H.-P."/>
        </authorList>
    </citation>
    <scope>NUCLEOTIDE SEQUENCE [LARGE SCALE GENOMIC DNA]</scope>
    <source>
        <strain evidence="8 9">DSM 18082</strain>
    </source>
</reference>
<evidence type="ECO:0000256" key="2">
    <source>
        <dbReference type="ARBA" id="ARBA00006602"/>
    </source>
</evidence>
<gene>
    <name evidence="8" type="ORF">FB474_3745</name>
</gene>
<dbReference type="Proteomes" id="UP000319514">
    <property type="component" value="Unassembled WGS sequence"/>
</dbReference>
<keyword evidence="3" id="KW-0813">Transport</keyword>
<dbReference type="OrthoDB" id="4872233at2"/>
<keyword evidence="4" id="KW-1005">Bacterial flagellum biogenesis</keyword>
<dbReference type="GO" id="GO:0005829">
    <property type="term" value="C:cytosol"/>
    <property type="evidence" value="ECO:0007669"/>
    <property type="project" value="TreeGrafter"/>
</dbReference>
<dbReference type="PANTHER" id="PTHR34982">
    <property type="entry name" value="YOP PROTEINS TRANSLOCATION PROTEIN L"/>
    <property type="match status" value="1"/>
</dbReference>
<dbReference type="RefSeq" id="WP_141790329.1">
    <property type="nucleotide sequence ID" value="NZ_BAAAKX010000015.1"/>
</dbReference>
<keyword evidence="9" id="KW-1185">Reference proteome</keyword>
<dbReference type="Pfam" id="PF02108">
    <property type="entry name" value="FliH"/>
    <property type="match status" value="1"/>
</dbReference>
<comment type="caution">
    <text evidence="8">The sequence shown here is derived from an EMBL/GenBank/DDBJ whole genome shotgun (WGS) entry which is preliminary data.</text>
</comment>
<keyword evidence="8" id="KW-0282">Flagellum</keyword>
<evidence type="ECO:0000313" key="8">
    <source>
        <dbReference type="EMBL" id="TQL56977.1"/>
    </source>
</evidence>
<evidence type="ECO:0000256" key="3">
    <source>
        <dbReference type="ARBA" id="ARBA00022448"/>
    </source>
</evidence>
<keyword evidence="5" id="KW-0653">Protein transport</keyword>
<evidence type="ECO:0000313" key="9">
    <source>
        <dbReference type="Proteomes" id="UP000319514"/>
    </source>
</evidence>
<dbReference type="AlphaFoldDB" id="A0A542Z9E8"/>
<evidence type="ECO:0000256" key="6">
    <source>
        <dbReference type="ARBA" id="ARBA00023225"/>
    </source>
</evidence>
<organism evidence="8 9">
    <name type="scientific">Oryzihumus leptocrescens</name>
    <dbReference type="NCBI Taxonomy" id="297536"/>
    <lineage>
        <taxon>Bacteria</taxon>
        <taxon>Bacillati</taxon>
        <taxon>Actinomycetota</taxon>
        <taxon>Actinomycetes</taxon>
        <taxon>Micrococcales</taxon>
        <taxon>Intrasporangiaceae</taxon>
        <taxon>Oryzihumus</taxon>
    </lineage>
</organism>
<dbReference type="EMBL" id="VFOQ01000002">
    <property type="protein sequence ID" value="TQL56977.1"/>
    <property type="molecule type" value="Genomic_DNA"/>
</dbReference>
<evidence type="ECO:0000256" key="5">
    <source>
        <dbReference type="ARBA" id="ARBA00022927"/>
    </source>
</evidence>
<keyword evidence="6" id="KW-1006">Bacterial flagellum protein export</keyword>
<dbReference type="InterPro" id="IPR051472">
    <property type="entry name" value="T3SS_Stator/FliH"/>
</dbReference>
<keyword evidence="8" id="KW-0969">Cilium</keyword>
<sequence>MSSWSESLPRTVVMRGTDARAVRPARIGADLRSTPWVSTHGADPRLCDPTLEAVVAEAASTAADEARTAGFEDGLRAGLEQGREQARIELQAELAAVAAREEQERQVRAAQLAATLATLAQAATALAQREAPAVEELHRNGAVMAVEIAEALVGHHLEVAECPAREAVERALSLAPAGGVAVVRLHPDDVEAVAARGPLAPDRNLTLVADPQVERGGCVVDAGERRIDGQIGPALERVRAVLES</sequence>
<feature type="domain" description="Flagellar assembly protein FliH/Type III secretion system HrpE" evidence="7">
    <location>
        <begin position="116"/>
        <end position="231"/>
    </location>
</feature>
<dbReference type="GO" id="GO:0044781">
    <property type="term" value="P:bacterial-type flagellum organization"/>
    <property type="evidence" value="ECO:0007669"/>
    <property type="project" value="UniProtKB-KW"/>
</dbReference>
<dbReference type="PANTHER" id="PTHR34982:SF1">
    <property type="entry name" value="FLAGELLAR ASSEMBLY PROTEIN FLIH"/>
    <property type="match status" value="1"/>
</dbReference>
<comment type="function">
    <text evidence="1">Needed for flagellar regrowth and assembly.</text>
</comment>
<name>A0A542Z9E8_9MICO</name>
<accession>A0A542Z9E8</accession>
<evidence type="ECO:0000256" key="1">
    <source>
        <dbReference type="ARBA" id="ARBA00003041"/>
    </source>
</evidence>
<protein>
    <submittedName>
        <fullName evidence="8">Flagellar assembly protein FliH</fullName>
    </submittedName>
</protein>
<dbReference type="GO" id="GO:0015031">
    <property type="term" value="P:protein transport"/>
    <property type="evidence" value="ECO:0007669"/>
    <property type="project" value="UniProtKB-KW"/>
</dbReference>
<dbReference type="InterPro" id="IPR018035">
    <property type="entry name" value="Flagellar_FliH/T3SS_HrpE"/>
</dbReference>
<proteinExistence type="inferred from homology"/>
<evidence type="ECO:0000259" key="7">
    <source>
        <dbReference type="Pfam" id="PF02108"/>
    </source>
</evidence>
<comment type="similarity">
    <text evidence="2">Belongs to the FliH family.</text>
</comment>
<evidence type="ECO:0000256" key="4">
    <source>
        <dbReference type="ARBA" id="ARBA00022795"/>
    </source>
</evidence>